<evidence type="ECO:0000313" key="5">
    <source>
        <dbReference type="Proteomes" id="UP000295334"/>
    </source>
</evidence>
<gene>
    <name evidence="4" type="ORF">EPD60_04060</name>
    <name evidence="2" type="ORF">EPD60_16670</name>
    <name evidence="3" type="ORF">EPD60_16735</name>
</gene>
<dbReference type="GO" id="GO:0015074">
    <property type="term" value="P:DNA integration"/>
    <property type="evidence" value="ECO:0007669"/>
    <property type="project" value="InterPro"/>
</dbReference>
<comment type="caution">
    <text evidence="4">The sequence shown here is derived from an EMBL/GenBank/DDBJ whole genome shotgun (WGS) entry which is preliminary data.</text>
</comment>
<dbReference type="EMBL" id="SJZI01000052">
    <property type="protein sequence ID" value="TCJ12190.1"/>
    <property type="molecule type" value="Genomic_DNA"/>
</dbReference>
<evidence type="ECO:0000313" key="2">
    <source>
        <dbReference type="EMBL" id="TCJ12177.1"/>
    </source>
</evidence>
<dbReference type="SUPFAM" id="SSF53098">
    <property type="entry name" value="Ribonuclease H-like"/>
    <property type="match status" value="1"/>
</dbReference>
<dbReference type="InterPro" id="IPR001584">
    <property type="entry name" value="Integrase_cat-core"/>
</dbReference>
<evidence type="ECO:0000259" key="1">
    <source>
        <dbReference type="PROSITE" id="PS50994"/>
    </source>
</evidence>
<dbReference type="Proteomes" id="UP000295334">
    <property type="component" value="Unassembled WGS sequence"/>
</dbReference>
<name>A0A4R1BM45_9BACT</name>
<dbReference type="InterPro" id="IPR050900">
    <property type="entry name" value="Transposase_IS3/IS150/IS904"/>
</dbReference>
<dbReference type="PANTHER" id="PTHR46889:SF4">
    <property type="entry name" value="TRANSPOSASE INSO FOR INSERTION SEQUENCE ELEMENT IS911B-RELATED"/>
    <property type="match status" value="1"/>
</dbReference>
<dbReference type="AlphaFoldDB" id="A0A4R1BM45"/>
<dbReference type="EMBL" id="SJZI01000052">
    <property type="protein sequence ID" value="TCJ12177.1"/>
    <property type="molecule type" value="Genomic_DNA"/>
</dbReference>
<sequence length="304" mass="35353">MSKKKLQETGNLTTRASLVQPRSKKLSVRRQCDLLAVHRSRIYYKPRPEKPENLKMMQLMDRHLLDHPTEGVLSVVHLLRDRGYPVGPKRVRRLFRLLGHQTIYRRRNLTKMGLKVFIKPYLLRGLDISRPNQVWSTDITYIPMRRGFMYLTAIIDVYSRRIVGWGISNSLAARWCLEVLQEAIAEHGTPEIINSDQGVQYTCAGWTQYLEKNGINISMDGKGRATDNIWIERFWKSLKYNHVYLNPAEDGGELAEGIEGYINYYNQKIHSTTKQKPNDRYQQKTTLVSLEHNLETNPLINLAS</sequence>
<proteinExistence type="predicted"/>
<dbReference type="NCBIfam" id="NF033516">
    <property type="entry name" value="transpos_IS3"/>
    <property type="match status" value="1"/>
</dbReference>
<dbReference type="PROSITE" id="PS50994">
    <property type="entry name" value="INTEGRASE"/>
    <property type="match status" value="1"/>
</dbReference>
<reference evidence="4 5" key="1">
    <citation type="submission" date="2019-03" db="EMBL/GenBank/DDBJ databases">
        <authorList>
            <person name="Kim M.K.M."/>
        </authorList>
    </citation>
    <scope>NUCLEOTIDE SEQUENCE [LARGE SCALE GENOMIC DNA]</scope>
    <source>
        <strain evidence="4 5">17J68-12</strain>
    </source>
</reference>
<dbReference type="PANTHER" id="PTHR46889">
    <property type="entry name" value="TRANSPOSASE INSF FOR INSERTION SEQUENCE IS3B-RELATED"/>
    <property type="match status" value="1"/>
</dbReference>
<protein>
    <submittedName>
        <fullName evidence="4">IS3 family transposase</fullName>
    </submittedName>
</protein>
<accession>A0A4R1BM45</accession>
<feature type="domain" description="Integrase catalytic" evidence="1">
    <location>
        <begin position="127"/>
        <end position="285"/>
    </location>
</feature>
<dbReference type="Pfam" id="PF00665">
    <property type="entry name" value="rve"/>
    <property type="match status" value="1"/>
</dbReference>
<dbReference type="GO" id="GO:0003676">
    <property type="term" value="F:nucleic acid binding"/>
    <property type="evidence" value="ECO:0007669"/>
    <property type="project" value="InterPro"/>
</dbReference>
<dbReference type="InterPro" id="IPR025948">
    <property type="entry name" value="HTH-like_dom"/>
</dbReference>
<keyword evidence="5" id="KW-1185">Reference proteome</keyword>
<dbReference type="EMBL" id="SJZI01000005">
    <property type="protein sequence ID" value="TCJ18416.1"/>
    <property type="molecule type" value="Genomic_DNA"/>
</dbReference>
<dbReference type="InterPro" id="IPR036397">
    <property type="entry name" value="RNaseH_sf"/>
</dbReference>
<evidence type="ECO:0000313" key="4">
    <source>
        <dbReference type="EMBL" id="TCJ18416.1"/>
    </source>
</evidence>
<organism evidence="4 5">
    <name type="scientific">Flaviaesturariibacter flavus</name>
    <dbReference type="NCBI Taxonomy" id="2502780"/>
    <lineage>
        <taxon>Bacteria</taxon>
        <taxon>Pseudomonadati</taxon>
        <taxon>Bacteroidota</taxon>
        <taxon>Chitinophagia</taxon>
        <taxon>Chitinophagales</taxon>
        <taxon>Chitinophagaceae</taxon>
        <taxon>Flaviaestuariibacter</taxon>
    </lineage>
</organism>
<dbReference type="InterPro" id="IPR012337">
    <property type="entry name" value="RNaseH-like_sf"/>
</dbReference>
<dbReference type="Pfam" id="PF13276">
    <property type="entry name" value="HTH_21"/>
    <property type="match status" value="1"/>
</dbReference>
<dbReference type="InterPro" id="IPR048020">
    <property type="entry name" value="Transpos_IS3"/>
</dbReference>
<dbReference type="Gene3D" id="3.30.420.10">
    <property type="entry name" value="Ribonuclease H-like superfamily/Ribonuclease H"/>
    <property type="match status" value="1"/>
</dbReference>
<evidence type="ECO:0000313" key="3">
    <source>
        <dbReference type="EMBL" id="TCJ12190.1"/>
    </source>
</evidence>
<dbReference type="OrthoDB" id="936265at2"/>